<dbReference type="SMART" id="SM00066">
    <property type="entry name" value="GAL4"/>
    <property type="match status" value="1"/>
</dbReference>
<comment type="caution">
    <text evidence="9">The sequence shown here is derived from an EMBL/GenBank/DDBJ whole genome shotgun (WGS) entry which is preliminary data.</text>
</comment>
<evidence type="ECO:0000259" key="8">
    <source>
        <dbReference type="PROSITE" id="PS50048"/>
    </source>
</evidence>
<dbReference type="GO" id="GO:0008270">
    <property type="term" value="F:zinc ion binding"/>
    <property type="evidence" value="ECO:0007669"/>
    <property type="project" value="InterPro"/>
</dbReference>
<dbReference type="PROSITE" id="PS50048">
    <property type="entry name" value="ZN2_CY6_FUNGAL_2"/>
    <property type="match status" value="1"/>
</dbReference>
<dbReference type="InterPro" id="IPR036864">
    <property type="entry name" value="Zn2-C6_fun-type_DNA-bd_sf"/>
</dbReference>
<reference evidence="9 10" key="1">
    <citation type="submission" date="2019-06" db="EMBL/GenBank/DDBJ databases">
        <title>Draft genome sequence of the filamentous fungus Phialemoniopsis curvata isolated from diesel fuel.</title>
        <authorList>
            <person name="Varaljay V.A."/>
            <person name="Lyon W.J."/>
            <person name="Crouch A.L."/>
            <person name="Drake C.E."/>
            <person name="Hollomon J.M."/>
            <person name="Nadeau L.J."/>
            <person name="Nunn H.S."/>
            <person name="Stevenson B.S."/>
            <person name="Bojanowski C.L."/>
            <person name="Crookes-Goodson W.J."/>
        </authorList>
    </citation>
    <scope>NUCLEOTIDE SEQUENCE [LARGE SCALE GENOMIC DNA]</scope>
    <source>
        <strain evidence="9 10">D216</strain>
    </source>
</reference>
<feature type="region of interest" description="Disordered" evidence="7">
    <location>
        <begin position="617"/>
        <end position="643"/>
    </location>
</feature>
<dbReference type="InterPro" id="IPR001138">
    <property type="entry name" value="Zn2Cys6_DnaBD"/>
</dbReference>
<evidence type="ECO:0000256" key="4">
    <source>
        <dbReference type="ARBA" id="ARBA00023125"/>
    </source>
</evidence>
<accession>A0A507B777</accession>
<dbReference type="EMBL" id="SKBQ01000024">
    <property type="protein sequence ID" value="TPX14986.1"/>
    <property type="molecule type" value="Genomic_DNA"/>
</dbReference>
<keyword evidence="5" id="KW-0804">Transcription</keyword>
<gene>
    <name evidence="9" type="ORF">E0L32_004816</name>
</gene>
<dbReference type="Pfam" id="PF11951">
    <property type="entry name" value="Fungal_trans_2"/>
    <property type="match status" value="1"/>
</dbReference>
<dbReference type="PANTHER" id="PTHR37534">
    <property type="entry name" value="TRANSCRIPTIONAL ACTIVATOR PROTEIN UGA3"/>
    <property type="match status" value="1"/>
</dbReference>
<evidence type="ECO:0000256" key="2">
    <source>
        <dbReference type="ARBA" id="ARBA00022833"/>
    </source>
</evidence>
<dbReference type="PANTHER" id="PTHR37534:SF23">
    <property type="entry name" value="ZN(II)2CYS6 TRANSCRIPTION FACTOR (EUROFUNG)"/>
    <property type="match status" value="1"/>
</dbReference>
<dbReference type="GO" id="GO:0000981">
    <property type="term" value="F:DNA-binding transcription factor activity, RNA polymerase II-specific"/>
    <property type="evidence" value="ECO:0007669"/>
    <property type="project" value="InterPro"/>
</dbReference>
<evidence type="ECO:0000256" key="5">
    <source>
        <dbReference type="ARBA" id="ARBA00023163"/>
    </source>
</evidence>
<dbReference type="CDD" id="cd00067">
    <property type="entry name" value="GAL4"/>
    <property type="match status" value="1"/>
</dbReference>
<feature type="domain" description="Zn(2)-C6 fungal-type" evidence="8">
    <location>
        <begin position="47"/>
        <end position="75"/>
    </location>
</feature>
<dbReference type="InParanoid" id="A0A507B777"/>
<protein>
    <recommendedName>
        <fullName evidence="8">Zn(2)-C6 fungal-type domain-containing protein</fullName>
    </recommendedName>
</protein>
<dbReference type="AlphaFoldDB" id="A0A507B777"/>
<dbReference type="Gene3D" id="4.10.240.10">
    <property type="entry name" value="Zn(2)-C6 fungal-type DNA-binding domain"/>
    <property type="match status" value="1"/>
</dbReference>
<keyword evidence="4" id="KW-0238">DNA-binding</keyword>
<dbReference type="PROSITE" id="PS00463">
    <property type="entry name" value="ZN2_CY6_FUNGAL_1"/>
    <property type="match status" value="1"/>
</dbReference>
<proteinExistence type="predicted"/>
<dbReference type="Pfam" id="PF00172">
    <property type="entry name" value="Zn_clus"/>
    <property type="match status" value="1"/>
</dbReference>
<dbReference type="OrthoDB" id="5391043at2759"/>
<dbReference type="Proteomes" id="UP000319257">
    <property type="component" value="Unassembled WGS sequence"/>
</dbReference>
<dbReference type="RefSeq" id="XP_030996697.1">
    <property type="nucleotide sequence ID" value="XM_031139268.1"/>
</dbReference>
<feature type="region of interest" description="Disordered" evidence="7">
    <location>
        <begin position="1"/>
        <end position="44"/>
    </location>
</feature>
<evidence type="ECO:0000256" key="1">
    <source>
        <dbReference type="ARBA" id="ARBA00004123"/>
    </source>
</evidence>
<dbReference type="STRING" id="1093900.A0A507B777"/>
<name>A0A507B777_9PEZI</name>
<comment type="subcellular location">
    <subcellularLocation>
        <location evidence="1">Nucleus</location>
    </subcellularLocation>
</comment>
<dbReference type="GO" id="GO:0000976">
    <property type="term" value="F:transcription cis-regulatory region binding"/>
    <property type="evidence" value="ECO:0007669"/>
    <property type="project" value="TreeGrafter"/>
</dbReference>
<keyword evidence="2" id="KW-0862">Zinc</keyword>
<evidence type="ECO:0000256" key="3">
    <source>
        <dbReference type="ARBA" id="ARBA00023015"/>
    </source>
</evidence>
<dbReference type="SUPFAM" id="SSF57701">
    <property type="entry name" value="Zn2/Cys6 DNA-binding domain"/>
    <property type="match status" value="1"/>
</dbReference>
<keyword evidence="6" id="KW-0539">Nucleus</keyword>
<evidence type="ECO:0000256" key="7">
    <source>
        <dbReference type="SAM" id="MobiDB-lite"/>
    </source>
</evidence>
<sequence length="930" mass="103400">MDSTEVSPDDARASDAHLRDPTPPSGGEKKDDGTSKKATVRKRTKTGCLTCRKRRIKCDEGKPTCNNCIKSKRQCEGYNQRVVFKEPINAFHGGSFNPMVFQTQPAGRMLNPQLSNAQSKASAAQGPLPAIAPKPSSAHFPPAHLMPQGFEYMGQQTQGPSDLPLDLNSVPYDRSAFLPNTAFMEPPQPGHYPPEQSLGADDGLMYNQSHPELQDQHPMGQFLPVHHESRFPGGEPPIPVQHGTYIDQGGLQSNMYLEDDQYWDVSDDEELMADSGDEGGQTSGHLLSNDQGVQVLARLRERQGSFDTHIRTFSAMGTGFALTNYRPSLSNSPLTDTQTAAIFWHFVTVTGPSMSLYERHPVDPSPMFSGEPVPTTKQHIWTYTFPILALNHSALLQAMLALGSLQMAKLDGHPPVASLKHYAICLRRLQKNYESPVRRLQPATLAATLLLGFYEVWNSDHDKWCKHMWGARAILKEIPLSEMTSAIMRLKQEKRNTLDTDWDQVNIDLLTQLCGRRVRFAEPGHVSSTSSWVPPTHYTEQDIETYEHVRDLYWWYCKMDVYQSILGGTPLLMDYDLWTQCGPRATIGKIDCIFGTFDHLMLLMGRLCNFASRDMERKRKSKKAGPPGPGGSDNSPPGFPGLMPASGKVTIPKGFSPPRDKTPPSDTAEDMDIEARTAAALQEWEAIRQALELFKAQLGPDFEPMGADLHPASQSPFGPVLNYRTYGIAGIWLNYLMAMIVLHRSHPSMPPVAMMAAGMAARQSAPFAAQIGQIVAGLVEDCAYVDVVSTLSGAIFIESSFPLFVSAVQYQNHDQRIWTIKRLHDVSRLTGWQSARQMAGGCESAWMKAASMGRGPPYKRPTESELEVPRTAWPAPKRILDRIQELGDSDQPVTLTKSERPSYAFGLLSMEEEMEKLELDDDKKEEGNEK</sequence>
<evidence type="ECO:0000313" key="9">
    <source>
        <dbReference type="EMBL" id="TPX14986.1"/>
    </source>
</evidence>
<feature type="compositionally biased region" description="Basic and acidic residues" evidence="7">
    <location>
        <begin position="9"/>
        <end position="20"/>
    </location>
</feature>
<organism evidence="9 10">
    <name type="scientific">Thyridium curvatum</name>
    <dbReference type="NCBI Taxonomy" id="1093900"/>
    <lineage>
        <taxon>Eukaryota</taxon>
        <taxon>Fungi</taxon>
        <taxon>Dikarya</taxon>
        <taxon>Ascomycota</taxon>
        <taxon>Pezizomycotina</taxon>
        <taxon>Sordariomycetes</taxon>
        <taxon>Sordariomycetidae</taxon>
        <taxon>Thyridiales</taxon>
        <taxon>Thyridiaceae</taxon>
        <taxon>Thyridium</taxon>
    </lineage>
</organism>
<dbReference type="GO" id="GO:0045944">
    <property type="term" value="P:positive regulation of transcription by RNA polymerase II"/>
    <property type="evidence" value="ECO:0007669"/>
    <property type="project" value="TreeGrafter"/>
</dbReference>
<dbReference type="GO" id="GO:0005634">
    <property type="term" value="C:nucleus"/>
    <property type="evidence" value="ECO:0007669"/>
    <property type="project" value="UniProtKB-SubCell"/>
</dbReference>
<dbReference type="GeneID" id="41972263"/>
<keyword evidence="10" id="KW-1185">Reference proteome</keyword>
<evidence type="ECO:0000313" key="10">
    <source>
        <dbReference type="Proteomes" id="UP000319257"/>
    </source>
</evidence>
<evidence type="ECO:0000256" key="6">
    <source>
        <dbReference type="ARBA" id="ARBA00023242"/>
    </source>
</evidence>
<dbReference type="InterPro" id="IPR021858">
    <property type="entry name" value="Fun_TF"/>
</dbReference>
<keyword evidence="3" id="KW-0805">Transcription regulation</keyword>